<protein>
    <recommendedName>
        <fullName evidence="2">BTB domain-containing protein</fullName>
    </recommendedName>
</protein>
<dbReference type="AlphaFoldDB" id="A0A8H5ERV4"/>
<feature type="region of interest" description="Disordered" evidence="1">
    <location>
        <begin position="1"/>
        <end position="23"/>
    </location>
</feature>
<dbReference type="PROSITE" id="PS50097">
    <property type="entry name" value="BTB"/>
    <property type="match status" value="1"/>
</dbReference>
<dbReference type="Gene3D" id="3.30.710.10">
    <property type="entry name" value="Potassium Channel Kv1.1, Chain A"/>
    <property type="match status" value="1"/>
</dbReference>
<dbReference type="OrthoDB" id="2799068at2759"/>
<evidence type="ECO:0000313" key="4">
    <source>
        <dbReference type="Proteomes" id="UP000567179"/>
    </source>
</evidence>
<gene>
    <name evidence="3" type="ORF">D9619_010181</name>
</gene>
<name>A0A8H5ERV4_9AGAR</name>
<dbReference type="EMBL" id="JAACJJ010000058">
    <property type="protein sequence ID" value="KAF5310120.1"/>
    <property type="molecule type" value="Genomic_DNA"/>
</dbReference>
<dbReference type="SUPFAM" id="SSF54695">
    <property type="entry name" value="POZ domain"/>
    <property type="match status" value="1"/>
</dbReference>
<dbReference type="Pfam" id="PF00651">
    <property type="entry name" value="BTB"/>
    <property type="match status" value="1"/>
</dbReference>
<sequence length="331" mass="37460">MTSSGVDSRALKKRKASSDGHDAADCSSIVKSSKFWFHDGSVVLQTPTKQYRIHSSVLSAHSSVFEGMFQVPQPEGEPTIEGCPIIPVVDASEDWDTLLGVLYHSERMYLPKSSVLTVEAMLAFLRLGEKYNFDNFETEALDQLKIIFPDTLAGWKRLLDDKADVELGYLVNREFRIVRALEDLRIQTALPMAYFICICGRSTLDTTTGKDIPDGPAYLSQETRNRLLIAKQQILEQYPRKNFWPLWNPLPTDCESKTECGNRMRLYMANILLDPEVHCAIAPDDDFKTEGGLCAVCRKHCSDAQQTGRQFMFNALPSFFDLPPWGELRDF</sequence>
<keyword evidence="4" id="KW-1185">Reference proteome</keyword>
<organism evidence="3 4">
    <name type="scientific">Psilocybe cf. subviscida</name>
    <dbReference type="NCBI Taxonomy" id="2480587"/>
    <lineage>
        <taxon>Eukaryota</taxon>
        <taxon>Fungi</taxon>
        <taxon>Dikarya</taxon>
        <taxon>Basidiomycota</taxon>
        <taxon>Agaricomycotina</taxon>
        <taxon>Agaricomycetes</taxon>
        <taxon>Agaricomycetidae</taxon>
        <taxon>Agaricales</taxon>
        <taxon>Agaricineae</taxon>
        <taxon>Strophariaceae</taxon>
        <taxon>Psilocybe</taxon>
    </lineage>
</organism>
<proteinExistence type="predicted"/>
<dbReference type="InterPro" id="IPR011333">
    <property type="entry name" value="SKP1/BTB/POZ_sf"/>
</dbReference>
<evidence type="ECO:0000313" key="3">
    <source>
        <dbReference type="EMBL" id="KAF5310120.1"/>
    </source>
</evidence>
<accession>A0A8H5ERV4</accession>
<evidence type="ECO:0000259" key="2">
    <source>
        <dbReference type="PROSITE" id="PS50097"/>
    </source>
</evidence>
<dbReference type="InterPro" id="IPR000210">
    <property type="entry name" value="BTB/POZ_dom"/>
</dbReference>
<reference evidence="3 4" key="1">
    <citation type="journal article" date="2020" name="ISME J.">
        <title>Uncovering the hidden diversity of litter-decomposition mechanisms in mushroom-forming fungi.</title>
        <authorList>
            <person name="Floudas D."/>
            <person name="Bentzer J."/>
            <person name="Ahren D."/>
            <person name="Johansson T."/>
            <person name="Persson P."/>
            <person name="Tunlid A."/>
        </authorList>
    </citation>
    <scope>NUCLEOTIDE SEQUENCE [LARGE SCALE GENOMIC DNA]</scope>
    <source>
        <strain evidence="3 4">CBS 101986</strain>
    </source>
</reference>
<dbReference type="Proteomes" id="UP000567179">
    <property type="component" value="Unassembled WGS sequence"/>
</dbReference>
<comment type="caution">
    <text evidence="3">The sequence shown here is derived from an EMBL/GenBank/DDBJ whole genome shotgun (WGS) entry which is preliminary data.</text>
</comment>
<feature type="domain" description="BTB" evidence="2">
    <location>
        <begin position="38"/>
        <end position="106"/>
    </location>
</feature>
<evidence type="ECO:0000256" key="1">
    <source>
        <dbReference type="SAM" id="MobiDB-lite"/>
    </source>
</evidence>
<dbReference type="CDD" id="cd18186">
    <property type="entry name" value="BTB_POZ_ZBTB_KLHL-like"/>
    <property type="match status" value="1"/>
</dbReference>